<comment type="caution">
    <text evidence="2">The sequence shown here is derived from an EMBL/GenBank/DDBJ whole genome shotgun (WGS) entry which is preliminary data.</text>
</comment>
<dbReference type="InterPro" id="IPR011009">
    <property type="entry name" value="Kinase-like_dom_sf"/>
</dbReference>
<proteinExistence type="predicted"/>
<keyword evidence="3" id="KW-1185">Reference proteome</keyword>
<evidence type="ECO:0000259" key="1">
    <source>
        <dbReference type="PROSITE" id="PS50011"/>
    </source>
</evidence>
<accession>A0ABP9HJQ6</accession>
<evidence type="ECO:0000313" key="3">
    <source>
        <dbReference type="Proteomes" id="UP001500466"/>
    </source>
</evidence>
<evidence type="ECO:0000313" key="2">
    <source>
        <dbReference type="EMBL" id="GAA4972555.1"/>
    </source>
</evidence>
<dbReference type="EMBL" id="BAABHS010000015">
    <property type="protein sequence ID" value="GAA4972555.1"/>
    <property type="molecule type" value="Genomic_DNA"/>
</dbReference>
<dbReference type="PROSITE" id="PS50011">
    <property type="entry name" value="PROTEIN_KINASE_DOM"/>
    <property type="match status" value="1"/>
</dbReference>
<dbReference type="RefSeq" id="WP_345677264.1">
    <property type="nucleotide sequence ID" value="NZ_BAABHS010000015.1"/>
</dbReference>
<gene>
    <name evidence="2" type="ORF">GCM10023205_43470</name>
</gene>
<name>A0ABP9HJQ6_9ACTN</name>
<dbReference type="Gene3D" id="3.30.200.20">
    <property type="entry name" value="Phosphorylase Kinase, domain 1"/>
    <property type="match status" value="1"/>
</dbReference>
<organism evidence="2 3">
    <name type="scientific">Yinghuangia aomiensis</name>
    <dbReference type="NCBI Taxonomy" id="676205"/>
    <lineage>
        <taxon>Bacteria</taxon>
        <taxon>Bacillati</taxon>
        <taxon>Actinomycetota</taxon>
        <taxon>Actinomycetes</taxon>
        <taxon>Kitasatosporales</taxon>
        <taxon>Streptomycetaceae</taxon>
        <taxon>Yinghuangia</taxon>
    </lineage>
</organism>
<feature type="domain" description="Protein kinase" evidence="1">
    <location>
        <begin position="15"/>
        <end position="104"/>
    </location>
</feature>
<dbReference type="InterPro" id="IPR000719">
    <property type="entry name" value="Prot_kinase_dom"/>
</dbReference>
<reference evidence="3" key="1">
    <citation type="journal article" date="2019" name="Int. J. Syst. Evol. Microbiol.">
        <title>The Global Catalogue of Microorganisms (GCM) 10K type strain sequencing project: providing services to taxonomists for standard genome sequencing and annotation.</title>
        <authorList>
            <consortium name="The Broad Institute Genomics Platform"/>
            <consortium name="The Broad Institute Genome Sequencing Center for Infectious Disease"/>
            <person name="Wu L."/>
            <person name="Ma J."/>
        </authorList>
    </citation>
    <scope>NUCLEOTIDE SEQUENCE [LARGE SCALE GENOMIC DNA]</scope>
    <source>
        <strain evidence="3">JCM 17986</strain>
    </source>
</reference>
<protein>
    <recommendedName>
        <fullName evidence="1">Protein kinase domain-containing protein</fullName>
    </recommendedName>
</protein>
<dbReference type="SUPFAM" id="SSF56112">
    <property type="entry name" value="Protein kinase-like (PK-like)"/>
    <property type="match status" value="1"/>
</dbReference>
<dbReference type="Proteomes" id="UP001500466">
    <property type="component" value="Unassembled WGS sequence"/>
</dbReference>
<sequence>MRPLTTGGPRHLGGYRLPRRIGAGGMGRVFLARSARSARGRLVAVQVIRPEPADDDEFRARTRFRAEADAALRVDGRWTARLLDAGPEAELPWFATAYLPGPSR</sequence>